<evidence type="ECO:0000313" key="10">
    <source>
        <dbReference type="EMBL" id="NXE14247.1"/>
    </source>
</evidence>
<keyword evidence="11" id="KW-1185">Reference proteome</keyword>
<dbReference type="Gene3D" id="2.60.420.10">
    <property type="entry name" value="Maltose phosphorylase, domain 3"/>
    <property type="match status" value="1"/>
</dbReference>
<dbReference type="FunFam" id="1.50.10.10:FF:000023">
    <property type="entry name" value="Protein-glucosylgalactosylhydroxylysine glucosidase"/>
    <property type="match status" value="1"/>
</dbReference>
<comment type="caution">
    <text evidence="10">The sequence shown here is derived from an EMBL/GenBank/DDBJ whole genome shotgun (WGS) entry which is preliminary data.</text>
</comment>
<dbReference type="GO" id="GO:0047402">
    <property type="term" value="F:protein-glucosylgalactosylhydroxylysine glucosidase activity"/>
    <property type="evidence" value="ECO:0007669"/>
    <property type="project" value="UniProtKB-EC"/>
</dbReference>
<comment type="catalytic activity">
    <reaction evidence="4">
        <text>(5R)-5-O-[alpha-D-glucosyl-(1-&gt;2)-beta-D-galactosyl]-5-hydroxy-L-lysyl-[collagen] + H2O = (5R)-5-O-(beta-D-galactosyl)-5-hydroxy-L-lysyl-[collagen] + D-glucose</text>
        <dbReference type="Rhea" id="RHEA:11068"/>
        <dbReference type="Rhea" id="RHEA-COMP:12753"/>
        <dbReference type="Rhea" id="RHEA-COMP:12754"/>
        <dbReference type="ChEBI" id="CHEBI:4167"/>
        <dbReference type="ChEBI" id="CHEBI:15377"/>
        <dbReference type="ChEBI" id="CHEBI:133443"/>
        <dbReference type="ChEBI" id="CHEBI:133452"/>
        <dbReference type="EC" id="3.2.1.107"/>
    </reaction>
</comment>
<dbReference type="GO" id="GO:0005829">
    <property type="term" value="C:cytosol"/>
    <property type="evidence" value="ECO:0007669"/>
    <property type="project" value="TreeGrafter"/>
</dbReference>
<evidence type="ECO:0000313" key="11">
    <source>
        <dbReference type="Proteomes" id="UP000533896"/>
    </source>
</evidence>
<keyword evidence="2" id="KW-0378">Hydrolase</keyword>
<evidence type="ECO:0000256" key="7">
    <source>
        <dbReference type="ARBA" id="ARBA00071505"/>
    </source>
</evidence>
<sequence length="672" mass="74665">MADGREDPAVFASASLPSDPRLLATVTNAYLGTRVYRDVLHVNGVYNGAAGDTHRADVPSPLNVRMTVPGAGSLAETFALDTRTGTFSHVLRSADYTATHRIYAHRSLVHLMAFSVTIRRSARTAQPVTVRLQTPFVPESQDLDLSRGPDFQGARYVFGQTLVPEVEGGPRPTVHMLWTPVPQALTLRGEEQERCWEFLTAVAESEEEAKRSYSEGLALVAAGALHSSHARAWAALWRGCGVELDGPLPLRQALRGCLYYLLSATPPRGSAGAFHGISPGGLSNGTCGEDYWGHVFWDQDTWMFPNILLFYPEAARAILEYRIRTLEGALRNAREQGYKGAKFPWESAATGREVCPEEIYGAQEIHVTGDVSVAFEQYYRTTQDQKLFREDGGWRLVGAVAEYWCSRMVWSEEEQCYHIRGVMPPDEHHCHIDNSAYTNAVARRSLNFAADLARDLSIPVPEEWVDRANKVKVPFDAEKQYHPEYDGYSPGEPVKQADVVLLGFPLMHPMSPEVRRNDLEMYEPVTERDGPAMTWSMFAVGWLELKEVRRAQSQLNKCFSNITEPFKIWVENSDGSGAVNFLTGMGGFLQAVLFGYTGFRITKSGLRFSPAFPDDVKALRVAGVSYFGNKLSFAITTAEMRIAVTESRRDAPASPLEAVLEESGLRLPLREG</sequence>
<organism evidence="10 11">
    <name type="scientific">Lophotis ruficrista</name>
    <dbReference type="NCBI Taxonomy" id="172689"/>
    <lineage>
        <taxon>Eukaryota</taxon>
        <taxon>Metazoa</taxon>
        <taxon>Chordata</taxon>
        <taxon>Craniata</taxon>
        <taxon>Vertebrata</taxon>
        <taxon>Euteleostomi</taxon>
        <taxon>Archelosauria</taxon>
        <taxon>Archosauria</taxon>
        <taxon>Dinosauria</taxon>
        <taxon>Saurischia</taxon>
        <taxon>Theropoda</taxon>
        <taxon>Coelurosauria</taxon>
        <taxon>Aves</taxon>
        <taxon>Neognathae</taxon>
        <taxon>Neoaves</taxon>
        <taxon>Otidimorphae</taxon>
        <taxon>Otidiformes</taxon>
        <taxon>Otididae</taxon>
        <taxon>Lophotis</taxon>
    </lineage>
</organism>
<dbReference type="Gene3D" id="1.50.10.10">
    <property type="match status" value="1"/>
</dbReference>
<dbReference type="InterPro" id="IPR005195">
    <property type="entry name" value="Glyco_hydro_65_M"/>
</dbReference>
<dbReference type="FunFam" id="2.60.420.10:FF:000003">
    <property type="entry name" value="Protein-glucosylgalactosylhydroxylysine glucosidase"/>
    <property type="match status" value="1"/>
</dbReference>
<dbReference type="SUPFAM" id="SSF48208">
    <property type="entry name" value="Six-hairpin glycosidases"/>
    <property type="match status" value="1"/>
</dbReference>
<evidence type="ECO:0000256" key="4">
    <source>
        <dbReference type="ARBA" id="ARBA00051415"/>
    </source>
</evidence>
<feature type="non-terminal residue" evidence="10">
    <location>
        <position position="672"/>
    </location>
</feature>
<evidence type="ECO:0000256" key="3">
    <source>
        <dbReference type="ARBA" id="ARBA00023295"/>
    </source>
</evidence>
<dbReference type="GO" id="GO:0005975">
    <property type="term" value="P:carbohydrate metabolic process"/>
    <property type="evidence" value="ECO:0007669"/>
    <property type="project" value="InterPro"/>
</dbReference>
<protein>
    <recommendedName>
        <fullName evidence="7">Protein-glucosylgalactosylhydroxylysine glucosidase</fullName>
        <ecNumber evidence="6">3.2.1.107</ecNumber>
    </recommendedName>
    <alternativeName>
        <fullName evidence="8">Acid trehalase-like protein 1</fullName>
    </alternativeName>
</protein>
<feature type="domain" description="Glycoside hydrolase family 65 central catalytic" evidence="9">
    <location>
        <begin position="283"/>
        <end position="489"/>
    </location>
</feature>
<evidence type="ECO:0000256" key="1">
    <source>
        <dbReference type="ARBA" id="ARBA00006768"/>
    </source>
</evidence>
<dbReference type="InterPro" id="IPR012341">
    <property type="entry name" value="6hp_glycosidase-like_sf"/>
</dbReference>
<evidence type="ECO:0000259" key="9">
    <source>
        <dbReference type="Pfam" id="PF03632"/>
    </source>
</evidence>
<dbReference type="PANTHER" id="PTHR11051">
    <property type="entry name" value="GLYCOSYL HYDROLASE-RELATED"/>
    <property type="match status" value="1"/>
</dbReference>
<evidence type="ECO:0000256" key="5">
    <source>
        <dbReference type="ARBA" id="ARBA00053339"/>
    </source>
</evidence>
<reference evidence="10 11" key="1">
    <citation type="submission" date="2019-09" db="EMBL/GenBank/DDBJ databases">
        <title>Bird 10,000 Genomes (B10K) Project - Family phase.</title>
        <authorList>
            <person name="Zhang G."/>
        </authorList>
    </citation>
    <scope>NUCLEOTIDE SEQUENCE [LARGE SCALE GENOMIC DNA]</scope>
    <source>
        <strain evidence="10">B10K-CU-031-23</strain>
    </source>
</reference>
<dbReference type="Proteomes" id="UP000533896">
    <property type="component" value="Unassembled WGS sequence"/>
</dbReference>
<evidence type="ECO:0000256" key="6">
    <source>
        <dbReference type="ARBA" id="ARBA00066430"/>
    </source>
</evidence>
<evidence type="ECO:0000256" key="8">
    <source>
        <dbReference type="ARBA" id="ARBA00079982"/>
    </source>
</evidence>
<keyword evidence="3" id="KW-0326">Glycosidase</keyword>
<comment type="similarity">
    <text evidence="1">Belongs to the glycosyl hydrolase 65 family.</text>
</comment>
<dbReference type="AlphaFoldDB" id="A0A7K8KB09"/>
<dbReference type="PANTHER" id="PTHR11051:SF8">
    <property type="entry name" value="PROTEIN-GLUCOSYLGALACTOSYLHYDROXYLYSINE GLUCOSIDASE"/>
    <property type="match status" value="1"/>
</dbReference>
<dbReference type="EMBL" id="VWYV01001285">
    <property type="protein sequence ID" value="NXE14247.1"/>
    <property type="molecule type" value="Genomic_DNA"/>
</dbReference>
<dbReference type="Pfam" id="PF03632">
    <property type="entry name" value="Glyco_hydro_65m"/>
    <property type="match status" value="1"/>
</dbReference>
<accession>A0A7K8KB09</accession>
<comment type="function">
    <text evidence="5">Catalyzes the hydrolysis of glucose from the disaccharide unit linked to hydroxylysine residues of collagen and collagen-like proteins.</text>
</comment>
<dbReference type="EC" id="3.2.1.107" evidence="6"/>
<evidence type="ECO:0000256" key="2">
    <source>
        <dbReference type="ARBA" id="ARBA00022801"/>
    </source>
</evidence>
<dbReference type="InterPro" id="IPR008928">
    <property type="entry name" value="6-hairpin_glycosidase_sf"/>
</dbReference>
<name>A0A7K8KB09_9AVES</name>
<feature type="non-terminal residue" evidence="10">
    <location>
        <position position="1"/>
    </location>
</feature>
<gene>
    <name evidence="10" type="primary">Pgghg</name>
    <name evidence="10" type="ORF">LOPRUF_R02205</name>
</gene>
<proteinExistence type="inferred from homology"/>
<dbReference type="OrthoDB" id="200349at2759"/>